<dbReference type="EMBL" id="JAJSOF020000011">
    <property type="protein sequence ID" value="KAJ4444679.1"/>
    <property type="molecule type" value="Genomic_DNA"/>
</dbReference>
<evidence type="ECO:0000256" key="1">
    <source>
        <dbReference type="SAM" id="MobiDB-lite"/>
    </source>
</evidence>
<gene>
    <name evidence="2" type="ORF">ANN_06476</name>
</gene>
<proteinExistence type="predicted"/>
<protein>
    <submittedName>
        <fullName evidence="2">Uncharacterized protein</fullName>
    </submittedName>
</protein>
<feature type="region of interest" description="Disordered" evidence="1">
    <location>
        <begin position="46"/>
        <end position="98"/>
    </location>
</feature>
<name>A0ABQ8TFD5_PERAM</name>
<comment type="caution">
    <text evidence="2">The sequence shown here is derived from an EMBL/GenBank/DDBJ whole genome shotgun (WGS) entry which is preliminary data.</text>
</comment>
<accession>A0ABQ8TFD5</accession>
<dbReference type="Proteomes" id="UP001148838">
    <property type="component" value="Unassembled WGS sequence"/>
</dbReference>
<evidence type="ECO:0000313" key="2">
    <source>
        <dbReference type="EMBL" id="KAJ4444679.1"/>
    </source>
</evidence>
<reference evidence="2 3" key="1">
    <citation type="journal article" date="2022" name="Allergy">
        <title>Genome assembly and annotation of Periplaneta americana reveal a comprehensive cockroach allergen profile.</title>
        <authorList>
            <person name="Wang L."/>
            <person name="Xiong Q."/>
            <person name="Saelim N."/>
            <person name="Wang L."/>
            <person name="Nong W."/>
            <person name="Wan A.T."/>
            <person name="Shi M."/>
            <person name="Liu X."/>
            <person name="Cao Q."/>
            <person name="Hui J.H.L."/>
            <person name="Sookrung N."/>
            <person name="Leung T.F."/>
            <person name="Tungtrongchitr A."/>
            <person name="Tsui S.K.W."/>
        </authorList>
    </citation>
    <scope>NUCLEOTIDE SEQUENCE [LARGE SCALE GENOMIC DNA]</scope>
    <source>
        <strain evidence="2">PWHHKU_190912</strain>
    </source>
</reference>
<evidence type="ECO:0000313" key="3">
    <source>
        <dbReference type="Proteomes" id="UP001148838"/>
    </source>
</evidence>
<sequence length="130" mass="14492">MAGLCEGGNEPPGSLKASMWSRLSHLEVRKREKEIAVKFKLNTGAEKATAEKCNMKQMKGKQSEKEEANADRQTKDDCIHRDVEFERSTSSSDTREIEARIGVRATARKCNSDEAIERSQSCPTFSNKPG</sequence>
<feature type="compositionally biased region" description="Basic and acidic residues" evidence="1">
    <location>
        <begin position="61"/>
        <end position="98"/>
    </location>
</feature>
<keyword evidence="3" id="KW-1185">Reference proteome</keyword>
<organism evidence="2 3">
    <name type="scientific">Periplaneta americana</name>
    <name type="common">American cockroach</name>
    <name type="synonym">Blatta americana</name>
    <dbReference type="NCBI Taxonomy" id="6978"/>
    <lineage>
        <taxon>Eukaryota</taxon>
        <taxon>Metazoa</taxon>
        <taxon>Ecdysozoa</taxon>
        <taxon>Arthropoda</taxon>
        <taxon>Hexapoda</taxon>
        <taxon>Insecta</taxon>
        <taxon>Pterygota</taxon>
        <taxon>Neoptera</taxon>
        <taxon>Polyneoptera</taxon>
        <taxon>Dictyoptera</taxon>
        <taxon>Blattodea</taxon>
        <taxon>Blattoidea</taxon>
        <taxon>Blattidae</taxon>
        <taxon>Blattinae</taxon>
        <taxon>Periplaneta</taxon>
    </lineage>
</organism>